<evidence type="ECO:0000313" key="3">
    <source>
        <dbReference type="Proteomes" id="UP000319809"/>
    </source>
</evidence>
<dbReference type="InterPro" id="IPR008309">
    <property type="entry name" value="YdbL"/>
</dbReference>
<feature type="signal peptide" evidence="1">
    <location>
        <begin position="1"/>
        <end position="24"/>
    </location>
</feature>
<dbReference type="EMBL" id="CP041036">
    <property type="protein sequence ID" value="QDE30969.1"/>
    <property type="molecule type" value="Genomic_DNA"/>
</dbReference>
<dbReference type="AlphaFoldDB" id="A0A4Y5YEJ0"/>
<name>A0A4Y5YEJ0_9GAMM</name>
<dbReference type="Proteomes" id="UP000319809">
    <property type="component" value="Chromosome"/>
</dbReference>
<protein>
    <submittedName>
        <fullName evidence="2">DUF1318 domain-containing protein</fullName>
    </submittedName>
</protein>
<keyword evidence="3" id="KW-1185">Reference proteome</keyword>
<dbReference type="KEGG" id="spol:FH971_08320"/>
<dbReference type="RefSeq" id="WP_140233990.1">
    <property type="nucleotide sequence ID" value="NZ_CP041036.1"/>
</dbReference>
<keyword evidence="1" id="KW-0732">Signal</keyword>
<reference evidence="2 3" key="1">
    <citation type="submission" date="2019-06" db="EMBL/GenBank/DDBJ databases">
        <title>The genome of Shewanella sp. SM1901.</title>
        <authorList>
            <person name="Cha Q."/>
        </authorList>
    </citation>
    <scope>NUCLEOTIDE SEQUENCE [LARGE SCALE GENOMIC DNA]</scope>
    <source>
        <strain evidence="2 3">SM1901</strain>
    </source>
</reference>
<sequence>MKSSFTLITAICFASIFWCANAWAMTLQDAKNARIVGEQPNGYLGIVVDSPEAKQLVLSVNSKRKYYYQIIANRNGLSLNNVAALAAQKAIEAAEPGHMIQTKQGEWIKK</sequence>
<evidence type="ECO:0000313" key="2">
    <source>
        <dbReference type="EMBL" id="QDE30969.1"/>
    </source>
</evidence>
<dbReference type="Pfam" id="PF07027">
    <property type="entry name" value="DUF1318"/>
    <property type="match status" value="1"/>
</dbReference>
<evidence type="ECO:0000256" key="1">
    <source>
        <dbReference type="SAM" id="SignalP"/>
    </source>
</evidence>
<dbReference type="PIRSF" id="PIRSF025560">
    <property type="entry name" value="UCP025560"/>
    <property type="match status" value="1"/>
</dbReference>
<organism evidence="2 3">
    <name type="scientific">Shewanella polaris</name>
    <dbReference type="NCBI Taxonomy" id="2588449"/>
    <lineage>
        <taxon>Bacteria</taxon>
        <taxon>Pseudomonadati</taxon>
        <taxon>Pseudomonadota</taxon>
        <taxon>Gammaproteobacteria</taxon>
        <taxon>Alteromonadales</taxon>
        <taxon>Shewanellaceae</taxon>
        <taxon>Shewanella</taxon>
    </lineage>
</organism>
<gene>
    <name evidence="2" type="ORF">FH971_08320</name>
</gene>
<accession>A0A4Y5YEJ0</accession>
<feature type="chain" id="PRO_5021290776" evidence="1">
    <location>
        <begin position="25"/>
        <end position="110"/>
    </location>
</feature>
<proteinExistence type="predicted"/>